<evidence type="ECO:0000259" key="1">
    <source>
        <dbReference type="Pfam" id="PF01637"/>
    </source>
</evidence>
<dbReference type="SUPFAM" id="SSF52540">
    <property type="entry name" value="P-loop containing nucleoside triphosphate hydrolases"/>
    <property type="match status" value="1"/>
</dbReference>
<accession>H2C788</accession>
<dbReference type="AlphaFoldDB" id="H2C788"/>
<dbReference type="InterPro" id="IPR027417">
    <property type="entry name" value="P-loop_NTPase"/>
</dbReference>
<sequence>MWFIYGPPTSNPFGRDEEIRTLIGLVKNGQPVSLIGPRRIGKTSIILASLSRSSLPYVLFSAEEFIKNERGFNFQEFLSAYVSKVTNLALSLAGLKFQFTEKTRSYLKQLRELIGGVKIYLNMPEISALIDIILDKAERGKELDEEFNRVLDLPQIFAERLGIERLIIAIDEFQYLKYAKQSLPEIFHLMRSKWQFQRNVSYLISGSAVGMLKEIVSGKEQPFYQFFYSMKVNPFNRETSRNFLKKGFETEGINVSDHEIEAAVDYVDGFPAWLNLVGIKAVIERRSIRQILEDLPRDENVINAIEGDIRKLSPSAKSVLRKLATLGGKGRLKDLGDDVWTVNRGISQLTRYGYVEKEERGIYRIVDPMVVHYLNQGYKDGGSKGAENLAGRDG</sequence>
<dbReference type="Proteomes" id="UP000003980">
    <property type="component" value="Unassembled WGS sequence"/>
</dbReference>
<organism evidence="2 3">
    <name type="scientific">Metallosphaera yellowstonensis MK1</name>
    <dbReference type="NCBI Taxonomy" id="671065"/>
    <lineage>
        <taxon>Archaea</taxon>
        <taxon>Thermoproteota</taxon>
        <taxon>Thermoprotei</taxon>
        <taxon>Sulfolobales</taxon>
        <taxon>Sulfolobaceae</taxon>
        <taxon>Metallosphaera</taxon>
    </lineage>
</organism>
<dbReference type="Gene3D" id="1.10.8.60">
    <property type="match status" value="1"/>
</dbReference>
<dbReference type="Pfam" id="PF01637">
    <property type="entry name" value="ATPase_2"/>
    <property type="match status" value="1"/>
</dbReference>
<proteinExistence type="predicted"/>
<dbReference type="GO" id="GO:0005524">
    <property type="term" value="F:ATP binding"/>
    <property type="evidence" value="ECO:0007669"/>
    <property type="project" value="InterPro"/>
</dbReference>
<evidence type="ECO:0000313" key="3">
    <source>
        <dbReference type="Proteomes" id="UP000003980"/>
    </source>
</evidence>
<dbReference type="InterPro" id="IPR011579">
    <property type="entry name" value="ATPase_dom"/>
</dbReference>
<dbReference type="PANTHER" id="PTHR34301:SF8">
    <property type="entry name" value="ATPASE DOMAIN-CONTAINING PROTEIN"/>
    <property type="match status" value="1"/>
</dbReference>
<keyword evidence="3" id="KW-1185">Reference proteome</keyword>
<dbReference type="PANTHER" id="PTHR34301">
    <property type="entry name" value="DNA-BINDING PROTEIN-RELATED"/>
    <property type="match status" value="1"/>
</dbReference>
<protein>
    <submittedName>
        <fullName evidence="2">Putative ATPase (AAA+ superfamily)</fullName>
    </submittedName>
</protein>
<evidence type="ECO:0000313" key="2">
    <source>
        <dbReference type="EMBL" id="EHP68014.1"/>
    </source>
</evidence>
<dbReference type="HOGENOM" id="CLU_061108_0_0_2"/>
<name>H2C788_9CREN</name>
<reference evidence="2 3" key="1">
    <citation type="submission" date="2012-01" db="EMBL/GenBank/DDBJ databases">
        <title>Improved High-Quality Draft sequence of Metallosphaera yellowstonensis MK1.</title>
        <authorList>
            <consortium name="US DOE Joint Genome Institute"/>
            <person name="Lucas S."/>
            <person name="Han J."/>
            <person name="Cheng J.-F."/>
            <person name="Goodwin L."/>
            <person name="Pitluck S."/>
            <person name="Peters L."/>
            <person name="Teshima H."/>
            <person name="Detter J.C."/>
            <person name="Han C."/>
            <person name="Tapia R."/>
            <person name="Land M."/>
            <person name="Hauser L."/>
            <person name="Kyrpides N."/>
            <person name="Kozubal M."/>
            <person name="Macur R.E."/>
            <person name="Jay Z."/>
            <person name="Inskeep W."/>
            <person name="Woyke T."/>
        </authorList>
    </citation>
    <scope>NUCLEOTIDE SEQUENCE [LARGE SCALE GENOMIC DNA]</scope>
    <source>
        <strain evidence="2 3">MK1</strain>
    </source>
</reference>
<dbReference type="eggNOG" id="arCOG03169">
    <property type="taxonomic scope" value="Archaea"/>
</dbReference>
<gene>
    <name evidence="2" type="ORF">MetMK1DRAFT_00024370</name>
</gene>
<dbReference type="OrthoDB" id="132045at2157"/>
<dbReference type="Gene3D" id="3.40.50.300">
    <property type="entry name" value="P-loop containing nucleotide triphosphate hydrolases"/>
    <property type="match status" value="1"/>
</dbReference>
<dbReference type="STRING" id="671065.MetMK1DRAFT_00024370"/>
<feature type="domain" description="ATPase" evidence="1">
    <location>
        <begin position="14"/>
        <end position="275"/>
    </location>
</feature>
<dbReference type="EMBL" id="JH597770">
    <property type="protein sequence ID" value="EHP68014.1"/>
    <property type="molecule type" value="Genomic_DNA"/>
</dbReference>
<dbReference type="RefSeq" id="WP_009074005.1">
    <property type="nucleotide sequence ID" value="NZ_JH597770.1"/>
</dbReference>